<evidence type="ECO:0000313" key="7">
    <source>
        <dbReference type="Proteomes" id="UP001155241"/>
    </source>
</evidence>
<dbReference type="EMBL" id="JAMXLR010000003">
    <property type="protein sequence ID" value="MCO6042296.1"/>
    <property type="molecule type" value="Genomic_DNA"/>
</dbReference>
<dbReference type="PROSITE" id="PS50931">
    <property type="entry name" value="HTH_LYSR"/>
    <property type="match status" value="1"/>
</dbReference>
<dbReference type="GO" id="GO:0003700">
    <property type="term" value="F:DNA-binding transcription factor activity"/>
    <property type="evidence" value="ECO:0007669"/>
    <property type="project" value="InterPro"/>
</dbReference>
<dbReference type="AlphaFoldDB" id="A0A9X2JE51"/>
<dbReference type="FunFam" id="1.10.10.10:FF:000001">
    <property type="entry name" value="LysR family transcriptional regulator"/>
    <property type="match status" value="1"/>
</dbReference>
<dbReference type="InterPro" id="IPR036388">
    <property type="entry name" value="WH-like_DNA-bd_sf"/>
</dbReference>
<dbReference type="InterPro" id="IPR005119">
    <property type="entry name" value="LysR_subst-bd"/>
</dbReference>
<evidence type="ECO:0000256" key="4">
    <source>
        <dbReference type="ARBA" id="ARBA00023163"/>
    </source>
</evidence>
<proteinExistence type="inferred from homology"/>
<evidence type="ECO:0000313" key="6">
    <source>
        <dbReference type="EMBL" id="MCO6042296.1"/>
    </source>
</evidence>
<dbReference type="SUPFAM" id="SSF46785">
    <property type="entry name" value="Winged helix' DNA-binding domain"/>
    <property type="match status" value="1"/>
</dbReference>
<protein>
    <submittedName>
        <fullName evidence="6">LysR family transcriptional regulator</fullName>
    </submittedName>
</protein>
<comment type="similarity">
    <text evidence="1">Belongs to the LysR transcriptional regulatory family.</text>
</comment>
<dbReference type="InterPro" id="IPR036390">
    <property type="entry name" value="WH_DNA-bd_sf"/>
</dbReference>
<dbReference type="RefSeq" id="WP_252850398.1">
    <property type="nucleotide sequence ID" value="NZ_JAMXLR010000003.1"/>
</dbReference>
<dbReference type="Proteomes" id="UP001155241">
    <property type="component" value="Unassembled WGS sequence"/>
</dbReference>
<evidence type="ECO:0000256" key="1">
    <source>
        <dbReference type="ARBA" id="ARBA00009437"/>
    </source>
</evidence>
<dbReference type="Gene3D" id="3.40.190.290">
    <property type="match status" value="1"/>
</dbReference>
<keyword evidence="4" id="KW-0804">Transcription</keyword>
<dbReference type="SUPFAM" id="SSF53850">
    <property type="entry name" value="Periplasmic binding protein-like II"/>
    <property type="match status" value="1"/>
</dbReference>
<evidence type="ECO:0000256" key="3">
    <source>
        <dbReference type="ARBA" id="ARBA00023125"/>
    </source>
</evidence>
<dbReference type="PANTHER" id="PTHR30419">
    <property type="entry name" value="HTH-TYPE TRANSCRIPTIONAL REGULATOR YBHD"/>
    <property type="match status" value="1"/>
</dbReference>
<comment type="caution">
    <text evidence="6">The sequence shown here is derived from an EMBL/GenBank/DDBJ whole genome shotgun (WGS) entry which is preliminary data.</text>
</comment>
<dbReference type="CDD" id="cd05466">
    <property type="entry name" value="PBP2_LTTR_substrate"/>
    <property type="match status" value="1"/>
</dbReference>
<feature type="domain" description="HTH lysR-type" evidence="5">
    <location>
        <begin position="1"/>
        <end position="58"/>
    </location>
</feature>
<keyword evidence="2" id="KW-0805">Transcription regulation</keyword>
<dbReference type="Gene3D" id="1.10.10.10">
    <property type="entry name" value="Winged helix-like DNA-binding domain superfamily/Winged helix DNA-binding domain"/>
    <property type="match status" value="1"/>
</dbReference>
<evidence type="ECO:0000259" key="5">
    <source>
        <dbReference type="PROSITE" id="PS50931"/>
    </source>
</evidence>
<name>A0A9X2JE51_9BACT</name>
<gene>
    <name evidence="6" type="ORF">NG895_00110</name>
</gene>
<dbReference type="InterPro" id="IPR000847">
    <property type="entry name" value="LysR_HTH_N"/>
</dbReference>
<dbReference type="GO" id="GO:0005829">
    <property type="term" value="C:cytosol"/>
    <property type="evidence" value="ECO:0007669"/>
    <property type="project" value="TreeGrafter"/>
</dbReference>
<keyword evidence="7" id="KW-1185">Reference proteome</keyword>
<dbReference type="Pfam" id="PF00126">
    <property type="entry name" value="HTH_1"/>
    <property type="match status" value="1"/>
</dbReference>
<evidence type="ECO:0000256" key="2">
    <source>
        <dbReference type="ARBA" id="ARBA00023015"/>
    </source>
</evidence>
<keyword evidence="3" id="KW-0238">DNA-binding</keyword>
<dbReference type="PANTHER" id="PTHR30419:SF8">
    <property type="entry name" value="NITROGEN ASSIMILATION TRANSCRIPTIONAL ACTIVATOR-RELATED"/>
    <property type="match status" value="1"/>
</dbReference>
<dbReference type="InterPro" id="IPR050950">
    <property type="entry name" value="HTH-type_LysR_regulators"/>
</dbReference>
<sequence>MHIKSLKIFCDVVKHRSFSKAADANGVSQSNASQVVLHLEEHLGVQLLDRSRRPFVLTPEGDRYFEGCLDLLQKYDVLEEDIRSLHEAEEARVNVASIYSVGLAHMSQYLRDFSAQNPNCNIRLEYLHPDRVREVVETEQADFGITSYPQESRLLAAVAWRDEPMVIVAPPTHPLASRGRAPLEAVRGQSFVAFQQGLRIRDEIDQEFDLRGIEVVVEFEFDNIETIKRAVEVGSSVSILPEPTVAREVALGTLVAIPLSGQQLSRPLGFVYRRNRELSGASRRFIEYLQSHADDELVLAKSVSSSTNKKTVLA</sequence>
<dbReference type="Pfam" id="PF03466">
    <property type="entry name" value="LysR_substrate"/>
    <property type="match status" value="1"/>
</dbReference>
<accession>A0A9X2JE51</accession>
<reference evidence="6" key="1">
    <citation type="submission" date="2022-06" db="EMBL/GenBank/DDBJ databases">
        <title>Aeoliella straminimaris, a novel planctomycete from sediments.</title>
        <authorList>
            <person name="Vitorino I.R."/>
            <person name="Lage O.M."/>
        </authorList>
    </citation>
    <scope>NUCLEOTIDE SEQUENCE</scope>
    <source>
        <strain evidence="6">ICT_H6.2</strain>
    </source>
</reference>
<organism evidence="6 7">
    <name type="scientific">Aeoliella straminimaris</name>
    <dbReference type="NCBI Taxonomy" id="2954799"/>
    <lineage>
        <taxon>Bacteria</taxon>
        <taxon>Pseudomonadati</taxon>
        <taxon>Planctomycetota</taxon>
        <taxon>Planctomycetia</taxon>
        <taxon>Pirellulales</taxon>
        <taxon>Lacipirellulaceae</taxon>
        <taxon>Aeoliella</taxon>
    </lineage>
</organism>
<dbReference type="GO" id="GO:0003677">
    <property type="term" value="F:DNA binding"/>
    <property type="evidence" value="ECO:0007669"/>
    <property type="project" value="UniProtKB-KW"/>
</dbReference>